<dbReference type="SUPFAM" id="SSF57667">
    <property type="entry name" value="beta-beta-alpha zinc fingers"/>
    <property type="match status" value="1"/>
</dbReference>
<protein>
    <submittedName>
        <fullName evidence="4">Zinc finger and BTB domain-containing protein 6-like</fullName>
    </submittedName>
</protein>
<dbReference type="CDD" id="cd00084">
    <property type="entry name" value="HMG-box_SF"/>
    <property type="match status" value="1"/>
</dbReference>
<name>A0ABM4CL03_HYDVU</name>
<keyword evidence="1" id="KW-0862">Zinc</keyword>
<keyword evidence="1" id="KW-0863">Zinc-finger</keyword>
<dbReference type="Gene3D" id="1.10.30.10">
    <property type="entry name" value="High mobility group box domain"/>
    <property type="match status" value="1"/>
</dbReference>
<evidence type="ECO:0000256" key="1">
    <source>
        <dbReference type="PROSITE-ProRule" id="PRU00042"/>
    </source>
</evidence>
<reference evidence="4" key="1">
    <citation type="submission" date="2025-08" db="UniProtKB">
        <authorList>
            <consortium name="RefSeq"/>
        </authorList>
    </citation>
    <scope>IDENTIFICATION</scope>
</reference>
<dbReference type="InterPro" id="IPR013087">
    <property type="entry name" value="Znf_C2H2_type"/>
</dbReference>
<proteinExistence type="predicted"/>
<evidence type="ECO:0000313" key="4">
    <source>
        <dbReference type="RefSeq" id="XP_065662458.1"/>
    </source>
</evidence>
<dbReference type="PROSITE" id="PS00028">
    <property type="entry name" value="ZINC_FINGER_C2H2_1"/>
    <property type="match status" value="1"/>
</dbReference>
<keyword evidence="3" id="KW-1185">Reference proteome</keyword>
<accession>A0ABM4CL03</accession>
<organism evidence="3 4">
    <name type="scientific">Hydra vulgaris</name>
    <name type="common">Hydra</name>
    <name type="synonym">Hydra attenuata</name>
    <dbReference type="NCBI Taxonomy" id="6087"/>
    <lineage>
        <taxon>Eukaryota</taxon>
        <taxon>Metazoa</taxon>
        <taxon>Cnidaria</taxon>
        <taxon>Hydrozoa</taxon>
        <taxon>Hydroidolina</taxon>
        <taxon>Anthoathecata</taxon>
        <taxon>Aplanulata</taxon>
        <taxon>Hydridae</taxon>
        <taxon>Hydra</taxon>
    </lineage>
</organism>
<dbReference type="PROSITE" id="PS50157">
    <property type="entry name" value="ZINC_FINGER_C2H2_2"/>
    <property type="match status" value="1"/>
</dbReference>
<dbReference type="RefSeq" id="XP_065662458.1">
    <property type="nucleotide sequence ID" value="XM_065806386.1"/>
</dbReference>
<evidence type="ECO:0000259" key="2">
    <source>
        <dbReference type="PROSITE" id="PS50157"/>
    </source>
</evidence>
<dbReference type="InterPro" id="IPR036910">
    <property type="entry name" value="HMG_box_dom_sf"/>
</dbReference>
<evidence type="ECO:0000313" key="3">
    <source>
        <dbReference type="Proteomes" id="UP001652625"/>
    </source>
</evidence>
<dbReference type="Gene3D" id="3.30.160.60">
    <property type="entry name" value="Classic Zinc Finger"/>
    <property type="match status" value="1"/>
</dbReference>
<feature type="domain" description="C2H2-type" evidence="2">
    <location>
        <begin position="117"/>
        <end position="145"/>
    </location>
</feature>
<gene>
    <name evidence="4" type="primary">LOC136085010</name>
</gene>
<keyword evidence="1" id="KW-0479">Metal-binding</keyword>
<dbReference type="Proteomes" id="UP001652625">
    <property type="component" value="Chromosome 09"/>
</dbReference>
<dbReference type="GeneID" id="136085010"/>
<dbReference type="SUPFAM" id="SSF47095">
    <property type="entry name" value="HMG-box"/>
    <property type="match status" value="1"/>
</dbReference>
<sequence length="151" mass="17580">MDKRELELNQSSEVITLTKVNETIQEKSSKLLSAWNMFYMENKDNLNVQNDSNANENFGIRSKVLAQAWKQCSKLQKEHYKKLASQHKKASISCQCGKLFKKKKEFNRHQKSCGKVFECHSCSKSFGANKNFKRHVKEQHNGEARKRNNVL</sequence>
<dbReference type="InterPro" id="IPR036236">
    <property type="entry name" value="Znf_C2H2_sf"/>
</dbReference>